<comment type="caution">
    <text evidence="2">The sequence shown here is derived from an EMBL/GenBank/DDBJ whole genome shotgun (WGS) entry which is preliminary data.</text>
</comment>
<name>A0ABU0U936_9SPHI</name>
<gene>
    <name evidence="2" type="ORF">QE382_003150</name>
</gene>
<feature type="region of interest" description="Disordered" evidence="1">
    <location>
        <begin position="46"/>
        <end position="88"/>
    </location>
</feature>
<reference evidence="2 3" key="1">
    <citation type="submission" date="2023-07" db="EMBL/GenBank/DDBJ databases">
        <title>Functional and genomic diversity of the sorghum phyllosphere microbiome.</title>
        <authorList>
            <person name="Shade A."/>
        </authorList>
    </citation>
    <scope>NUCLEOTIDE SEQUENCE [LARGE SCALE GENOMIC DNA]</scope>
    <source>
        <strain evidence="2 3">SORGH_AS_0892</strain>
    </source>
</reference>
<accession>A0ABU0U936</accession>
<dbReference type="RefSeq" id="WP_307186684.1">
    <property type="nucleotide sequence ID" value="NZ_JAUTBA010000001.1"/>
</dbReference>
<protein>
    <submittedName>
        <fullName evidence="2">Uncharacterized protein</fullName>
    </submittedName>
</protein>
<evidence type="ECO:0000313" key="3">
    <source>
        <dbReference type="Proteomes" id="UP001244640"/>
    </source>
</evidence>
<feature type="compositionally biased region" description="Basic and acidic residues" evidence="1">
    <location>
        <begin position="70"/>
        <end position="88"/>
    </location>
</feature>
<keyword evidence="3" id="KW-1185">Reference proteome</keyword>
<organism evidence="2 3">
    <name type="scientific">Sphingobacterium zeae</name>
    <dbReference type="NCBI Taxonomy" id="1776859"/>
    <lineage>
        <taxon>Bacteria</taxon>
        <taxon>Pseudomonadati</taxon>
        <taxon>Bacteroidota</taxon>
        <taxon>Sphingobacteriia</taxon>
        <taxon>Sphingobacteriales</taxon>
        <taxon>Sphingobacteriaceae</taxon>
        <taxon>Sphingobacterium</taxon>
    </lineage>
</organism>
<sequence length="88" mass="9458">MKKILNKIGQVLQVVLAAPVKWPAKAGNILKYIALGLGIVKTVMEEEKDADDGRNKSSGTFQDVPGPPSEESKQAVLPKERSGADEVE</sequence>
<evidence type="ECO:0000256" key="1">
    <source>
        <dbReference type="SAM" id="MobiDB-lite"/>
    </source>
</evidence>
<proteinExistence type="predicted"/>
<dbReference type="Proteomes" id="UP001244640">
    <property type="component" value="Unassembled WGS sequence"/>
</dbReference>
<dbReference type="EMBL" id="JAUTBA010000001">
    <property type="protein sequence ID" value="MDQ1151166.1"/>
    <property type="molecule type" value="Genomic_DNA"/>
</dbReference>
<evidence type="ECO:0000313" key="2">
    <source>
        <dbReference type="EMBL" id="MDQ1151166.1"/>
    </source>
</evidence>